<dbReference type="Pfam" id="PF13358">
    <property type="entry name" value="DDE_3"/>
    <property type="match status" value="1"/>
</dbReference>
<dbReference type="EMBL" id="CP000230">
    <property type="protein sequence ID" value="ABC22986.1"/>
    <property type="molecule type" value="Genomic_DNA"/>
</dbReference>
<dbReference type="STRING" id="269796.Rru_A2186"/>
<evidence type="ECO:0000259" key="1">
    <source>
        <dbReference type="Pfam" id="PF13358"/>
    </source>
</evidence>
<dbReference type="Proteomes" id="UP000001929">
    <property type="component" value="Chromosome"/>
</dbReference>
<gene>
    <name evidence="2" type="ordered locus">Rru_A2186</name>
</gene>
<dbReference type="eggNOG" id="COG3335">
    <property type="taxonomic scope" value="Bacteria"/>
</dbReference>
<dbReference type="PATRIC" id="fig|269796.9.peg.2281"/>
<dbReference type="InterPro" id="IPR036397">
    <property type="entry name" value="RNaseH_sf"/>
</dbReference>
<feature type="domain" description="Tc1-like transposase DDE" evidence="1">
    <location>
        <begin position="3"/>
        <end position="90"/>
    </location>
</feature>
<dbReference type="Gene3D" id="3.30.420.10">
    <property type="entry name" value="Ribonuclease H-like superfamily/Ribonuclease H"/>
    <property type="match status" value="1"/>
</dbReference>
<reference evidence="2 3" key="1">
    <citation type="journal article" date="2011" name="Stand. Genomic Sci.">
        <title>Complete genome sequence of Rhodospirillum rubrum type strain (S1).</title>
        <authorList>
            <person name="Munk A.C."/>
            <person name="Copeland A."/>
            <person name="Lucas S."/>
            <person name="Lapidus A."/>
            <person name="Del Rio T.G."/>
            <person name="Barry K."/>
            <person name="Detter J.C."/>
            <person name="Hammon N."/>
            <person name="Israni S."/>
            <person name="Pitluck S."/>
            <person name="Brettin T."/>
            <person name="Bruce D."/>
            <person name="Han C."/>
            <person name="Tapia R."/>
            <person name="Gilna P."/>
            <person name="Schmutz J."/>
            <person name="Larimer F."/>
            <person name="Land M."/>
            <person name="Kyrpides N.C."/>
            <person name="Mavromatis K."/>
            <person name="Richardson P."/>
            <person name="Rohde M."/>
            <person name="Goker M."/>
            <person name="Klenk H.P."/>
            <person name="Zhang Y."/>
            <person name="Roberts G.P."/>
            <person name="Reslewic S."/>
            <person name="Schwartz D.C."/>
        </authorList>
    </citation>
    <scope>NUCLEOTIDE SEQUENCE [LARGE SCALE GENOMIC DNA]</scope>
    <source>
        <strain evidence="3">ATCC 11170 / ATH 1.1.1 / DSM 467 / LMG 4362 / NCIMB 8255 / S1</strain>
    </source>
</reference>
<dbReference type="HOGENOM" id="CLU_056788_18_0_5"/>
<sequence length="91" mass="9856">MASIFGAICPEQGKGAGLVLPFCNTETRALHLIEISLAIAPDAKTVVLMDQAGWHTTDKLDVPANISIIALPAKCPELNPVENIWQFMRDN</sequence>
<name>Q2RSA9_RHORT</name>
<organism evidence="2 3">
    <name type="scientific">Rhodospirillum rubrum (strain ATCC 11170 / ATH 1.1.1 / DSM 467 / LMG 4362 / NCIMB 8255 / S1)</name>
    <dbReference type="NCBI Taxonomy" id="269796"/>
    <lineage>
        <taxon>Bacteria</taxon>
        <taxon>Pseudomonadati</taxon>
        <taxon>Pseudomonadota</taxon>
        <taxon>Alphaproteobacteria</taxon>
        <taxon>Rhodospirillales</taxon>
        <taxon>Rhodospirillaceae</taxon>
        <taxon>Rhodospirillum</taxon>
    </lineage>
</organism>
<evidence type="ECO:0000313" key="2">
    <source>
        <dbReference type="EMBL" id="ABC22986.1"/>
    </source>
</evidence>
<dbReference type="AlphaFoldDB" id="Q2RSA9"/>
<dbReference type="KEGG" id="rru:Rru_A2186"/>
<keyword evidence="3" id="KW-1185">Reference proteome</keyword>
<protein>
    <submittedName>
        <fullName evidence="2">Transposase</fullName>
    </submittedName>
</protein>
<dbReference type="InterPro" id="IPR038717">
    <property type="entry name" value="Tc1-like_DDE_dom"/>
</dbReference>
<proteinExistence type="predicted"/>
<dbReference type="EnsemblBacteria" id="ABC22986">
    <property type="protein sequence ID" value="ABC22986"/>
    <property type="gene ID" value="Rru_A2186"/>
</dbReference>
<dbReference type="GO" id="GO:0003676">
    <property type="term" value="F:nucleic acid binding"/>
    <property type="evidence" value="ECO:0007669"/>
    <property type="project" value="InterPro"/>
</dbReference>
<accession>Q2RSA9</accession>
<evidence type="ECO:0000313" key="3">
    <source>
        <dbReference type="Proteomes" id="UP000001929"/>
    </source>
</evidence>